<proteinExistence type="inferred from homology"/>
<dbReference type="InterPro" id="IPR007080">
    <property type="entry name" value="RNA_pol_Rpb1_1"/>
</dbReference>
<feature type="binding site" evidence="12">
    <location>
        <position position="898"/>
    </location>
    <ligand>
        <name>Zn(2+)</name>
        <dbReference type="ChEBI" id="CHEBI:29105"/>
        <label>2</label>
    </ligand>
</feature>
<keyword evidence="7 12" id="KW-0479">Metal-binding</keyword>
<comment type="cofactor">
    <cofactor evidence="12">
        <name>Zn(2+)</name>
        <dbReference type="ChEBI" id="CHEBI:29105"/>
    </cofactor>
    <text evidence="12">Binds 2 Zn(2+) ions per subunit.</text>
</comment>
<comment type="function">
    <text evidence="12 13">DNA-dependent RNA polymerase catalyzes the transcription of DNA into RNA using the four ribonucleoside triphosphates as substrates.</text>
</comment>
<dbReference type="GO" id="GO:0003677">
    <property type="term" value="F:DNA binding"/>
    <property type="evidence" value="ECO:0007669"/>
    <property type="project" value="UniProtKB-UniRule"/>
</dbReference>
<name>F7WYW7_9GAMM</name>
<evidence type="ECO:0000256" key="5">
    <source>
        <dbReference type="ARBA" id="ARBA00022679"/>
    </source>
</evidence>
<accession>F7WYW7</accession>
<evidence type="ECO:0000256" key="3">
    <source>
        <dbReference type="ARBA" id="ARBA00009839"/>
    </source>
</evidence>
<dbReference type="InterPro" id="IPR045867">
    <property type="entry name" value="DNA-dir_RpoC_beta_prime"/>
</dbReference>
<evidence type="ECO:0000256" key="9">
    <source>
        <dbReference type="ARBA" id="ARBA00022842"/>
    </source>
</evidence>
<dbReference type="PANTHER" id="PTHR19376">
    <property type="entry name" value="DNA-DIRECTED RNA POLYMERASE"/>
    <property type="match status" value="1"/>
</dbReference>
<dbReference type="EMBL" id="CP001817">
    <property type="protein sequence ID" value="AEH39617.1"/>
    <property type="molecule type" value="Genomic_DNA"/>
</dbReference>
<dbReference type="KEGG" id="baj:BCTU_018"/>
<keyword evidence="5 12" id="KW-0808">Transferase</keyword>
<dbReference type="GO" id="GO:0003899">
    <property type="term" value="F:DNA-directed RNA polymerase activity"/>
    <property type="evidence" value="ECO:0007669"/>
    <property type="project" value="UniProtKB-UniRule"/>
</dbReference>
<reference evidence="15 16" key="1">
    <citation type="journal article" date="2011" name="Appl. Environ. Microbiol.">
        <title>The genome of Buchnera aphidicola from the aphid Cinara tujafilina provides new clues about the evolutionary history of metabolic losses in bacterial endosymbionts.</title>
        <authorList>
            <person name="Lamelas A."/>
            <person name="Gosalbes M.J."/>
            <person name="Moya A."/>
            <person name="Latorre A."/>
        </authorList>
    </citation>
    <scope>NUCLEOTIDE SEQUENCE [LARGE SCALE GENOMIC DNA]</scope>
    <source>
        <strain evidence="16">Cinara tujafilina</strain>
    </source>
</reference>
<feature type="binding site" evidence="12">
    <location>
        <position position="468"/>
    </location>
    <ligand>
        <name>Mg(2+)</name>
        <dbReference type="ChEBI" id="CHEBI:18420"/>
    </ligand>
</feature>
<keyword evidence="8 12" id="KW-0862">Zinc</keyword>
<dbReference type="FunFam" id="4.10.860.120:FF:000001">
    <property type="entry name" value="DNA-directed RNA polymerase subunit beta"/>
    <property type="match status" value="1"/>
</dbReference>
<sequence length="1420" mass="159576">MFKNRTISLKEILKLFKKNKNTEEFNSIRISLASPDVIRSWSFGEVKKPETINYRTFKPERDGLFCSRIFGPIKDYECLCGKYKRLKHRGVICEKCGVEVTQSKVRRERMGHIELASPIAHIWFLKSLPSRIGLLLDMPLRDIERVLYFESYVVINGGMTHFEKNHILTEEQYLQALEEFGNEFSAQMGAEAIQNLLKNIHLKNTCHILKEEILETNSETKKKKITKRIKLIESLLVSKNKPEWMILTVLPILPPDLRPLVPLDGGRFATSDLNDLYRRVINRNNRLKRLLELSAPDIIIRNEKRMLQEAVDALLDNGRRGRSITGSNKRPLKSLADMIKGKQGRFRQNLLGKRVDYSGRSVITVGPYLRLHQCGIPKKMALELFKPFIYGKLEKRNLATTIKAAKKMVEKEEAVVWDILDEIICKHPVLLNRAPTLHRLGIQAFEPILIEGKAIQLHPLVCAAYNADFDGDQMAIHIPLTKEAQLEARSLMMSTNNILSPANGEPIIVPSQDVVLGVYYMTREKINGKGEGMLLSGSKEAERVYELGVAELHSKVRIKITEYYYKNKEEKKLNKKNKIINTTIGRAIFWNIVPHGLPFHLVNKTLGKSDISGLLNYCYRTLGLKKTVDFADQIMYIGFDYAARSGSSVGIDDIVIPQEKTEIISAAEYEVSEIHEQFQTGLVTFGERYNKVIDIWAIANEKVAKAMMKNLSTDNIINKKGESIQQTSFNNIFMMADSGARGSAAQIRQLAGMRGLMAKPDGSIIETPITANFREGLNVLQYFISTHGARKGLADTALKTANSGYLTRRLVDVAQDLVVTESDCKTSEGIIMHSLIEGGDIKETLRERVLGRLTAENILKPNSKKIIIPRNTLLHEKWCDILEKYFIDKIKVRSVVNCETIFGVCAYCYGRDLARGTLVKKGEAIGVIAAQSIGEPGTQLTMRTFHIGGAASRTALESSIQIRKNGIVHLSNSKFIINSNKKIIITSRNTELKIIDKFGKTQESYKIPYGAVLVKGEGESVKSGEIIAKWDPHTIPVITEVNGYVKFIDMVDGQSIIRQTDELTGLSSVVVLDISERTITSKDLRPSLKIISKEGYDIFIPGTDMPAQYFLPGKAIIQLENGIKIYSGDTLARVPQESGGTKDITGGLPRVADLFEARKPKELAILAEISGIISFGKETKGKRRLILTPLTGCHIHEEMIPKWRQLNVFEGERVEKGDVISDGPESPHDILRLRGIQAVTKYIVHEVQEVYRLQGVKINDKHIEVILRQMLRKATILNSGNSNFLPGEQLEYSNIITENKKLEKIKNKSNFLRDLLGITKASLATESFISAASFQETTRVLTESAVAGKKDQLRGLKENVIVGRLIPAGTGYSYHKNRIKNHLEKTVLKKNRKDKQNKSSISAEEAAANLSELLNSAEKI</sequence>
<dbReference type="FunFam" id="1.10.150.390:FF:000002">
    <property type="entry name" value="DNA-directed RNA polymerase subunit beta"/>
    <property type="match status" value="1"/>
</dbReference>
<dbReference type="InterPro" id="IPR044893">
    <property type="entry name" value="RNA_pol_Rpb1_clamp_domain"/>
</dbReference>
<evidence type="ECO:0000256" key="13">
    <source>
        <dbReference type="RuleBase" id="RU004279"/>
    </source>
</evidence>
<dbReference type="FunFam" id="1.10.132.30:FF:000003">
    <property type="entry name" value="DNA-directed RNA polymerase subunit beta"/>
    <property type="match status" value="1"/>
</dbReference>
<dbReference type="GO" id="GO:0000428">
    <property type="term" value="C:DNA-directed RNA polymerase complex"/>
    <property type="evidence" value="ECO:0007669"/>
    <property type="project" value="UniProtKB-KW"/>
</dbReference>
<dbReference type="NCBIfam" id="TIGR02386">
    <property type="entry name" value="rpoC_TIGR"/>
    <property type="match status" value="1"/>
</dbReference>
<feature type="binding site" evidence="12">
    <location>
        <position position="908"/>
    </location>
    <ligand>
        <name>Zn(2+)</name>
        <dbReference type="ChEBI" id="CHEBI:29105"/>
        <label>2</label>
    </ligand>
</feature>
<dbReference type="Pfam" id="PF04997">
    <property type="entry name" value="RNA_pol_Rpb1_1"/>
    <property type="match status" value="1"/>
</dbReference>
<dbReference type="InterPro" id="IPR012754">
    <property type="entry name" value="DNA-dir_RpoC_beta_prime_bact"/>
</dbReference>
<comment type="catalytic activity">
    <reaction evidence="11 12 13">
        <text>RNA(n) + a ribonucleoside 5'-triphosphate = RNA(n+1) + diphosphate</text>
        <dbReference type="Rhea" id="RHEA:21248"/>
        <dbReference type="Rhea" id="RHEA-COMP:14527"/>
        <dbReference type="Rhea" id="RHEA-COMP:17342"/>
        <dbReference type="ChEBI" id="CHEBI:33019"/>
        <dbReference type="ChEBI" id="CHEBI:61557"/>
        <dbReference type="ChEBI" id="CHEBI:140395"/>
        <dbReference type="EC" id="2.7.7.6"/>
    </reaction>
</comment>
<evidence type="ECO:0000256" key="10">
    <source>
        <dbReference type="ARBA" id="ARBA00023163"/>
    </source>
</evidence>
<evidence type="ECO:0000256" key="4">
    <source>
        <dbReference type="ARBA" id="ARBA00022478"/>
    </source>
</evidence>
<comment type="cofactor">
    <cofactor evidence="12">
        <name>Mg(2+)</name>
        <dbReference type="ChEBI" id="CHEBI:18420"/>
    </cofactor>
    <text evidence="12">Binds 1 Mg(2+) ion per subunit.</text>
</comment>
<comment type="similarity">
    <text evidence="2">In the N-terminal section; belongs to the RNA polymerase beta chain family.</text>
</comment>
<evidence type="ECO:0000256" key="8">
    <source>
        <dbReference type="ARBA" id="ARBA00022833"/>
    </source>
</evidence>
<evidence type="ECO:0000256" key="2">
    <source>
        <dbReference type="ARBA" id="ARBA00007616"/>
    </source>
</evidence>
<dbReference type="Gene3D" id="1.10.1790.20">
    <property type="match status" value="1"/>
</dbReference>
<evidence type="ECO:0000256" key="6">
    <source>
        <dbReference type="ARBA" id="ARBA00022695"/>
    </source>
</evidence>
<dbReference type="InterPro" id="IPR038120">
    <property type="entry name" value="Rpb1_funnel_sf"/>
</dbReference>
<dbReference type="Gene3D" id="4.10.860.120">
    <property type="entry name" value="RNA polymerase II, clamp domain"/>
    <property type="match status" value="1"/>
</dbReference>
<dbReference type="Gene3D" id="1.10.132.30">
    <property type="match status" value="1"/>
</dbReference>
<evidence type="ECO:0000256" key="12">
    <source>
        <dbReference type="HAMAP-Rule" id="MF_01322"/>
    </source>
</evidence>
<dbReference type="GO" id="GO:0006351">
    <property type="term" value="P:DNA-templated transcription"/>
    <property type="evidence" value="ECO:0007669"/>
    <property type="project" value="UniProtKB-UniRule"/>
</dbReference>
<keyword evidence="4 12" id="KW-0240">DNA-directed RNA polymerase</keyword>
<feature type="binding site" evidence="12">
    <location>
        <position position="96"/>
    </location>
    <ligand>
        <name>Zn(2+)</name>
        <dbReference type="ChEBI" id="CHEBI:29105"/>
        <label>1</label>
    </ligand>
</feature>
<dbReference type="Gene3D" id="1.10.150.390">
    <property type="match status" value="1"/>
</dbReference>
<dbReference type="HOGENOM" id="CLU_000524_3_1_6"/>
<dbReference type="Pfam" id="PF05000">
    <property type="entry name" value="RNA_pol_Rpb1_4"/>
    <property type="match status" value="1"/>
</dbReference>
<dbReference type="STRING" id="261317.BCTU_018"/>
<dbReference type="HAMAP" id="MF_01322">
    <property type="entry name" value="RNApol_bact_RpoC"/>
    <property type="match status" value="1"/>
</dbReference>
<keyword evidence="10 12" id="KW-0804">Transcription</keyword>
<dbReference type="Gene3D" id="2.40.40.20">
    <property type="match status" value="1"/>
</dbReference>
<evidence type="ECO:0000259" key="14">
    <source>
        <dbReference type="SMART" id="SM00663"/>
    </source>
</evidence>
<dbReference type="Proteomes" id="UP000006811">
    <property type="component" value="Chromosome"/>
</dbReference>
<dbReference type="InterPro" id="IPR007083">
    <property type="entry name" value="RNA_pol_Rpb1_4"/>
</dbReference>
<dbReference type="eggNOG" id="COG0086">
    <property type="taxonomic scope" value="Bacteria"/>
</dbReference>
<comment type="subunit">
    <text evidence="12">The RNAP catalytic core consists of 2 alpha, 1 beta, 1 beta' and 1 omega subunit. When a sigma factor is associated with the core the holoenzyme is formed, which can initiate transcription.</text>
</comment>
<dbReference type="GO" id="GO:0005829">
    <property type="term" value="C:cytosol"/>
    <property type="evidence" value="ECO:0007669"/>
    <property type="project" value="UniProtKB-ARBA"/>
</dbReference>
<evidence type="ECO:0000313" key="16">
    <source>
        <dbReference type="Proteomes" id="UP000006811"/>
    </source>
</evidence>
<gene>
    <name evidence="12 15" type="primary">rpoC</name>
    <name evidence="15" type="ORF">BCTU_018</name>
</gene>
<organism evidence="15 16">
    <name type="scientific">Buchnera aphidicola</name>
    <name type="common">Cinara tujafilina</name>
    <dbReference type="NCBI Taxonomy" id="261317"/>
    <lineage>
        <taxon>Bacteria</taxon>
        <taxon>Pseudomonadati</taxon>
        <taxon>Pseudomonadota</taxon>
        <taxon>Gammaproteobacteria</taxon>
        <taxon>Enterobacterales</taxon>
        <taxon>Erwiniaceae</taxon>
        <taxon>Buchnera</taxon>
    </lineage>
</organism>
<feature type="binding site" evidence="12">
    <location>
        <position position="78"/>
    </location>
    <ligand>
        <name>Zn(2+)</name>
        <dbReference type="ChEBI" id="CHEBI:29105"/>
        <label>1</label>
    </ligand>
</feature>
<feature type="binding site" evidence="12">
    <location>
        <position position="80"/>
    </location>
    <ligand>
        <name>Zn(2+)</name>
        <dbReference type="ChEBI" id="CHEBI:29105"/>
        <label>1</label>
    </ligand>
</feature>
<keyword evidence="6 12" id="KW-0548">Nucleotidyltransferase</keyword>
<dbReference type="Pfam" id="PF00623">
    <property type="entry name" value="RNA_pol_Rpb1_2"/>
    <property type="match status" value="1"/>
</dbReference>
<dbReference type="InterPro" id="IPR006592">
    <property type="entry name" value="RNA_pol_N"/>
</dbReference>
<evidence type="ECO:0000256" key="7">
    <source>
        <dbReference type="ARBA" id="ARBA00022723"/>
    </source>
</evidence>
<feature type="binding site" evidence="12">
    <location>
        <position position="472"/>
    </location>
    <ligand>
        <name>Mg(2+)</name>
        <dbReference type="ChEBI" id="CHEBI:18420"/>
    </ligand>
</feature>
<keyword evidence="16" id="KW-1185">Reference proteome</keyword>
<dbReference type="InterPro" id="IPR042102">
    <property type="entry name" value="RNA_pol_Rpb1_3_sf"/>
</dbReference>
<comment type="similarity">
    <text evidence="3">In the C-terminal section; belongs to the RNA polymerase beta' chain family.</text>
</comment>
<dbReference type="FunFam" id="1.10.40.90:FF:000001">
    <property type="entry name" value="DNA-directed RNA polymerase subunit beta"/>
    <property type="match status" value="1"/>
</dbReference>
<dbReference type="Gene3D" id="2.40.50.100">
    <property type="match status" value="3"/>
</dbReference>
<dbReference type="Gene3D" id="1.10.274.100">
    <property type="entry name" value="RNA polymerase Rpb1, domain 3"/>
    <property type="match status" value="1"/>
</dbReference>
<dbReference type="InterPro" id="IPR007066">
    <property type="entry name" value="RNA_pol_Rpb1_3"/>
</dbReference>
<dbReference type="GO" id="GO:0008270">
    <property type="term" value="F:zinc ion binding"/>
    <property type="evidence" value="ECO:0007669"/>
    <property type="project" value="UniProtKB-UniRule"/>
</dbReference>
<keyword evidence="9 12" id="KW-0460">Magnesium</keyword>
<evidence type="ECO:0000313" key="15">
    <source>
        <dbReference type="EMBL" id="AEH39617.1"/>
    </source>
</evidence>
<dbReference type="CDD" id="cd01609">
    <property type="entry name" value="RNAP_beta'_N"/>
    <property type="match status" value="1"/>
</dbReference>
<comment type="similarity">
    <text evidence="1 12 13">Belongs to the RNA polymerase beta' chain family.</text>
</comment>
<dbReference type="Pfam" id="PF04998">
    <property type="entry name" value="RNA_pol_Rpb1_5"/>
    <property type="match status" value="1"/>
</dbReference>
<feature type="binding site" evidence="12">
    <location>
        <position position="470"/>
    </location>
    <ligand>
        <name>Mg(2+)</name>
        <dbReference type="ChEBI" id="CHEBI:18420"/>
    </ligand>
</feature>
<dbReference type="CDD" id="cd02655">
    <property type="entry name" value="RNAP_beta'_C"/>
    <property type="match status" value="1"/>
</dbReference>
<feature type="binding site" evidence="12">
    <location>
        <position position="905"/>
    </location>
    <ligand>
        <name>Zn(2+)</name>
        <dbReference type="ChEBI" id="CHEBI:29105"/>
        <label>2</label>
    </ligand>
</feature>
<dbReference type="EC" id="2.7.7.6" evidence="12"/>
<dbReference type="SUPFAM" id="SSF64484">
    <property type="entry name" value="beta and beta-prime subunits of DNA dependent RNA-polymerase"/>
    <property type="match status" value="1"/>
</dbReference>
<evidence type="ECO:0000256" key="11">
    <source>
        <dbReference type="ARBA" id="ARBA00048552"/>
    </source>
</evidence>
<protein>
    <recommendedName>
        <fullName evidence="12">DNA-directed RNA polymerase subunit beta'</fullName>
        <shortName evidence="12">RNAP subunit beta'</shortName>
        <ecNumber evidence="12">2.7.7.6</ecNumber>
    </recommendedName>
    <alternativeName>
        <fullName evidence="12">RNA polymerase subunit beta'</fullName>
    </alternativeName>
    <alternativeName>
        <fullName evidence="12">Transcriptase subunit beta'</fullName>
    </alternativeName>
</protein>
<dbReference type="PANTHER" id="PTHR19376:SF54">
    <property type="entry name" value="DNA-DIRECTED RNA POLYMERASE SUBUNIT BETA"/>
    <property type="match status" value="1"/>
</dbReference>
<feature type="binding site" evidence="12">
    <location>
        <position position="824"/>
    </location>
    <ligand>
        <name>Zn(2+)</name>
        <dbReference type="ChEBI" id="CHEBI:29105"/>
        <label>2</label>
    </ligand>
</feature>
<dbReference type="Gene3D" id="1.10.40.90">
    <property type="match status" value="1"/>
</dbReference>
<dbReference type="InterPro" id="IPR000722">
    <property type="entry name" value="RNA_pol_asu"/>
</dbReference>
<dbReference type="InterPro" id="IPR007081">
    <property type="entry name" value="RNA_pol_Rpb1_5"/>
</dbReference>
<dbReference type="SMART" id="SM00663">
    <property type="entry name" value="RPOLA_N"/>
    <property type="match status" value="1"/>
</dbReference>
<feature type="binding site" evidence="12">
    <location>
        <position position="93"/>
    </location>
    <ligand>
        <name>Zn(2+)</name>
        <dbReference type="ChEBI" id="CHEBI:29105"/>
        <label>1</label>
    </ligand>
</feature>
<dbReference type="GO" id="GO:0000287">
    <property type="term" value="F:magnesium ion binding"/>
    <property type="evidence" value="ECO:0007669"/>
    <property type="project" value="UniProtKB-UniRule"/>
</dbReference>
<evidence type="ECO:0000256" key="1">
    <source>
        <dbReference type="ARBA" id="ARBA00006460"/>
    </source>
</evidence>
<feature type="domain" description="RNA polymerase N-terminal" evidence="14">
    <location>
        <begin position="243"/>
        <end position="522"/>
    </location>
</feature>
<dbReference type="Pfam" id="PF04983">
    <property type="entry name" value="RNA_pol_Rpb1_3"/>
    <property type="match status" value="1"/>
</dbReference>